<dbReference type="EMBL" id="JAMQPL010000028">
    <property type="protein sequence ID" value="MCW7532306.1"/>
    <property type="molecule type" value="Genomic_DNA"/>
</dbReference>
<dbReference type="EMBL" id="JAMQPM010000025">
    <property type="protein sequence ID" value="MCW7528436.1"/>
    <property type="molecule type" value="Genomic_DNA"/>
</dbReference>
<name>A0AAW5VPR6_9LEPT</name>
<evidence type="ECO:0000313" key="3">
    <source>
        <dbReference type="Proteomes" id="UP001208540"/>
    </source>
</evidence>
<dbReference type="Proteomes" id="UP001208912">
    <property type="component" value="Unassembled WGS sequence"/>
</dbReference>
<keyword evidence="4" id="KW-1185">Reference proteome</keyword>
<dbReference type="InterPro" id="IPR038573">
    <property type="entry name" value="BrnT_sf"/>
</dbReference>
<dbReference type="Pfam" id="PF04365">
    <property type="entry name" value="BrnT_toxin"/>
    <property type="match status" value="1"/>
</dbReference>
<evidence type="ECO:0000313" key="1">
    <source>
        <dbReference type="EMBL" id="MCW7528436.1"/>
    </source>
</evidence>
<protein>
    <submittedName>
        <fullName evidence="2">BrnT family toxin</fullName>
    </submittedName>
</protein>
<dbReference type="Gene3D" id="3.10.450.530">
    <property type="entry name" value="Ribonuclease toxin, BrnT, of type II toxin-antitoxin system"/>
    <property type="match status" value="1"/>
</dbReference>
<proteinExistence type="predicted"/>
<evidence type="ECO:0000313" key="2">
    <source>
        <dbReference type="EMBL" id="MCW7532306.1"/>
    </source>
</evidence>
<dbReference type="RefSeq" id="WP_265353534.1">
    <property type="nucleotide sequence ID" value="NZ_JAMQPL010000028.1"/>
</dbReference>
<sequence length="96" mass="11349">MGFEWDSKKNQENLDKHGVDFYTAQLAFLDEKRIISKDTLHSTESEERFFCFGQVLNGILTVRFTLRGKNIRIYGAGFWREGKKLYEKENKLHKNS</sequence>
<gene>
    <name evidence="1" type="ORF">ND861_18910</name>
    <name evidence="2" type="ORF">ND862_18965</name>
</gene>
<dbReference type="AlphaFoldDB" id="A0AAW5VPR6"/>
<accession>A0AAW5VPR6</accession>
<organism evidence="2 3">
    <name type="scientific">Leptospira soteropolitanensis</name>
    <dbReference type="NCBI Taxonomy" id="2950025"/>
    <lineage>
        <taxon>Bacteria</taxon>
        <taxon>Pseudomonadati</taxon>
        <taxon>Spirochaetota</taxon>
        <taxon>Spirochaetia</taxon>
        <taxon>Leptospirales</taxon>
        <taxon>Leptospiraceae</taxon>
        <taxon>Leptospira</taxon>
    </lineage>
</organism>
<evidence type="ECO:0000313" key="4">
    <source>
        <dbReference type="Proteomes" id="UP001208912"/>
    </source>
</evidence>
<comment type="caution">
    <text evidence="2">The sequence shown here is derived from an EMBL/GenBank/DDBJ whole genome shotgun (WGS) entry which is preliminary data.</text>
</comment>
<dbReference type="Proteomes" id="UP001208540">
    <property type="component" value="Unassembled WGS sequence"/>
</dbReference>
<reference evidence="2 4" key="1">
    <citation type="submission" date="2022-06" db="EMBL/GenBank/DDBJ databases">
        <title>Leptospira isolates from biofilms formed at urban environments.</title>
        <authorList>
            <person name="Ribeiro P.S."/>
            <person name="Sousa T."/>
            <person name="Carvalho N."/>
            <person name="Aburjaile F."/>
            <person name="Neves F."/>
            <person name="Oliveira D."/>
            <person name="Blanco L."/>
            <person name="Lima J."/>
            <person name="Costa F."/>
            <person name="Brenig B."/>
            <person name="Soares S."/>
            <person name="Ramos R."/>
            <person name="Goes-Neto A."/>
            <person name="Matiuzzi M."/>
            <person name="Azevedo V."/>
            <person name="Ristow P."/>
        </authorList>
    </citation>
    <scope>NUCLEOTIDE SEQUENCE</scope>
    <source>
        <strain evidence="1 4">VSF19</strain>
        <strain evidence="2">VSF20</strain>
    </source>
</reference>
<dbReference type="InterPro" id="IPR007460">
    <property type="entry name" value="BrnT_toxin"/>
</dbReference>